<dbReference type="Pfam" id="PF00126">
    <property type="entry name" value="HTH_1"/>
    <property type="match status" value="1"/>
</dbReference>
<dbReference type="EMBL" id="WSSB01000009">
    <property type="protein sequence ID" value="MXR37546.1"/>
    <property type="molecule type" value="Genomic_DNA"/>
</dbReference>
<dbReference type="InterPro" id="IPR005119">
    <property type="entry name" value="LysR_subst-bd"/>
</dbReference>
<evidence type="ECO:0000256" key="3">
    <source>
        <dbReference type="ARBA" id="ARBA00023125"/>
    </source>
</evidence>
<evidence type="ECO:0000259" key="5">
    <source>
        <dbReference type="PROSITE" id="PS50931"/>
    </source>
</evidence>
<protein>
    <submittedName>
        <fullName evidence="6">LysR family transcriptional regulator</fullName>
    </submittedName>
</protein>
<dbReference type="InterPro" id="IPR036390">
    <property type="entry name" value="WH_DNA-bd_sf"/>
</dbReference>
<comment type="caution">
    <text evidence="6">The sequence shown here is derived from an EMBL/GenBank/DDBJ whole genome shotgun (WGS) entry which is preliminary data.</text>
</comment>
<dbReference type="PROSITE" id="PS50931">
    <property type="entry name" value="HTH_LYSR"/>
    <property type="match status" value="1"/>
</dbReference>
<evidence type="ECO:0000313" key="7">
    <source>
        <dbReference type="Proteomes" id="UP000467214"/>
    </source>
</evidence>
<evidence type="ECO:0000313" key="6">
    <source>
        <dbReference type="EMBL" id="MXR37546.1"/>
    </source>
</evidence>
<dbReference type="InterPro" id="IPR050950">
    <property type="entry name" value="HTH-type_LysR_regulators"/>
</dbReference>
<keyword evidence="2" id="KW-0805">Transcription regulation</keyword>
<name>A0A845BTQ4_9NEIS</name>
<dbReference type="GO" id="GO:0003700">
    <property type="term" value="F:DNA-binding transcription factor activity"/>
    <property type="evidence" value="ECO:0007669"/>
    <property type="project" value="InterPro"/>
</dbReference>
<comment type="similarity">
    <text evidence="1">Belongs to the LysR transcriptional regulatory family.</text>
</comment>
<proteinExistence type="inferred from homology"/>
<dbReference type="Gene3D" id="1.10.10.10">
    <property type="entry name" value="Winged helix-like DNA-binding domain superfamily/Winged helix DNA-binding domain"/>
    <property type="match status" value="1"/>
</dbReference>
<dbReference type="Gene3D" id="3.40.190.290">
    <property type="match status" value="1"/>
</dbReference>
<evidence type="ECO:0000256" key="2">
    <source>
        <dbReference type="ARBA" id="ARBA00023015"/>
    </source>
</evidence>
<feature type="domain" description="HTH lysR-type" evidence="5">
    <location>
        <begin position="1"/>
        <end position="60"/>
    </location>
</feature>
<accession>A0A845BTQ4</accession>
<keyword evidence="7" id="KW-1185">Reference proteome</keyword>
<organism evidence="6 7">
    <name type="scientific">Craterilacuibacter sinensis</name>
    <dbReference type="NCBI Taxonomy" id="2686017"/>
    <lineage>
        <taxon>Bacteria</taxon>
        <taxon>Pseudomonadati</taxon>
        <taxon>Pseudomonadota</taxon>
        <taxon>Betaproteobacteria</taxon>
        <taxon>Neisseriales</taxon>
        <taxon>Neisseriaceae</taxon>
        <taxon>Craterilacuibacter</taxon>
    </lineage>
</organism>
<dbReference type="GO" id="GO:0003677">
    <property type="term" value="F:DNA binding"/>
    <property type="evidence" value="ECO:0007669"/>
    <property type="project" value="UniProtKB-KW"/>
</dbReference>
<dbReference type="SUPFAM" id="SSF46785">
    <property type="entry name" value="Winged helix' DNA-binding domain"/>
    <property type="match status" value="1"/>
</dbReference>
<dbReference type="InterPro" id="IPR036388">
    <property type="entry name" value="WH-like_DNA-bd_sf"/>
</dbReference>
<dbReference type="RefSeq" id="WP_160797205.1">
    <property type="nucleotide sequence ID" value="NZ_WSSB01000009.1"/>
</dbReference>
<dbReference type="GO" id="GO:0005829">
    <property type="term" value="C:cytosol"/>
    <property type="evidence" value="ECO:0007669"/>
    <property type="project" value="TreeGrafter"/>
</dbReference>
<gene>
    <name evidence="6" type="ORF">GQF02_11215</name>
</gene>
<dbReference type="PANTHER" id="PTHR30419:SF2">
    <property type="entry name" value="LYSR FAMILY TRANSCRIPTIONAL REGULATOR"/>
    <property type="match status" value="1"/>
</dbReference>
<dbReference type="Pfam" id="PF03466">
    <property type="entry name" value="LysR_substrate"/>
    <property type="match status" value="1"/>
</dbReference>
<dbReference type="SUPFAM" id="SSF53850">
    <property type="entry name" value="Periplasmic binding protein-like II"/>
    <property type="match status" value="1"/>
</dbReference>
<evidence type="ECO:0000256" key="1">
    <source>
        <dbReference type="ARBA" id="ARBA00009437"/>
    </source>
</evidence>
<evidence type="ECO:0000256" key="4">
    <source>
        <dbReference type="ARBA" id="ARBA00023163"/>
    </source>
</evidence>
<dbReference type="Proteomes" id="UP000467214">
    <property type="component" value="Unassembled WGS sequence"/>
</dbReference>
<reference evidence="6 7" key="1">
    <citation type="submission" date="2019-12" db="EMBL/GenBank/DDBJ databases">
        <title>Neisseriaceae gen. nov. sp. Genome sequencing and assembly.</title>
        <authorList>
            <person name="Liu Z."/>
            <person name="Li A."/>
        </authorList>
    </citation>
    <scope>NUCLEOTIDE SEQUENCE [LARGE SCALE GENOMIC DNA]</scope>
    <source>
        <strain evidence="6 7">B2N2-7</strain>
    </source>
</reference>
<dbReference type="InterPro" id="IPR000847">
    <property type="entry name" value="LysR_HTH_N"/>
</dbReference>
<keyword evidence="4" id="KW-0804">Transcription</keyword>
<keyword evidence="3" id="KW-0238">DNA-binding</keyword>
<sequence>MRLDLVDLRFFLLLAESGSLSTTALRFPMALSAASQRLKKLETLYGLTLVERHSRGITLSAAGELLLAHARKLIQATDKLEDELVELGQGKCRALRICGNTMACHVFLPERLGDVLAHEPEIDLLLSEAPSHEIIGQLEQGSIDIGILDGSMGINQLSTLPFARDRLVLVCAASHALAGRTSLKFAEALDQPFVGLSESSAMQRFLQDMARLKGSTLRIRVRMPNFQTLANMVGQGCGLGILPAKSAQQLAVLYGLRIIRLEDHWAERELKICFTDWQELPAHGQKLVKALLEGKTSNRSKQTGLV</sequence>
<dbReference type="PANTHER" id="PTHR30419">
    <property type="entry name" value="HTH-TYPE TRANSCRIPTIONAL REGULATOR YBHD"/>
    <property type="match status" value="1"/>
</dbReference>
<dbReference type="AlphaFoldDB" id="A0A845BTQ4"/>